<proteinExistence type="predicted"/>
<sequence>MIKHIDNSPNMIIIVNSNTERPYYSYYRRDQKER</sequence>
<name>A0A8S5V5S8_9CAUD</name>
<evidence type="ECO:0000313" key="1">
    <source>
        <dbReference type="EMBL" id="DAG01963.1"/>
    </source>
</evidence>
<dbReference type="EMBL" id="BK016200">
    <property type="protein sequence ID" value="DAG01963.1"/>
    <property type="molecule type" value="Genomic_DNA"/>
</dbReference>
<organism evidence="1">
    <name type="scientific">Myoviridae sp. ctrEx11</name>
    <dbReference type="NCBI Taxonomy" id="2825180"/>
    <lineage>
        <taxon>Viruses</taxon>
        <taxon>Duplodnaviria</taxon>
        <taxon>Heunggongvirae</taxon>
        <taxon>Uroviricota</taxon>
        <taxon>Caudoviricetes</taxon>
    </lineage>
</organism>
<reference evidence="1" key="1">
    <citation type="journal article" date="2021" name="Proc. Natl. Acad. Sci. U.S.A.">
        <title>A Catalog of Tens of Thousands of Viruses from Human Metagenomes Reveals Hidden Associations with Chronic Diseases.</title>
        <authorList>
            <person name="Tisza M.J."/>
            <person name="Buck C.B."/>
        </authorList>
    </citation>
    <scope>NUCLEOTIDE SEQUENCE</scope>
    <source>
        <strain evidence="1">CtrEx11</strain>
    </source>
</reference>
<accession>A0A8S5V5S8</accession>
<protein>
    <submittedName>
        <fullName evidence="1">Uncharacterized protein</fullName>
    </submittedName>
</protein>